<gene>
    <name evidence="1" type="ORF">SAMN05421881_101926</name>
</gene>
<dbReference type="Pfam" id="PF14334">
    <property type="entry name" value="DUF4390"/>
    <property type="match status" value="1"/>
</dbReference>
<protein>
    <recommendedName>
        <fullName evidence="3">DUF4390 domain-containing protein</fullName>
    </recommendedName>
</protein>
<organism evidence="1 2">
    <name type="scientific">Nitrosomonas halophila</name>
    <dbReference type="NCBI Taxonomy" id="44576"/>
    <lineage>
        <taxon>Bacteria</taxon>
        <taxon>Pseudomonadati</taxon>
        <taxon>Pseudomonadota</taxon>
        <taxon>Betaproteobacteria</taxon>
        <taxon>Nitrosomonadales</taxon>
        <taxon>Nitrosomonadaceae</taxon>
        <taxon>Nitrosomonas</taxon>
    </lineage>
</organism>
<accession>A0A1H3HBW7</accession>
<dbReference type="RefSeq" id="WP_245725110.1">
    <property type="nucleotide sequence ID" value="NZ_FNOY01000019.1"/>
</dbReference>
<dbReference type="Proteomes" id="UP000198640">
    <property type="component" value="Unassembled WGS sequence"/>
</dbReference>
<name>A0A1H3HBW7_9PROT</name>
<evidence type="ECO:0008006" key="3">
    <source>
        <dbReference type="Google" id="ProtNLM"/>
    </source>
</evidence>
<dbReference type="InterPro" id="IPR025500">
    <property type="entry name" value="DUF4390"/>
</dbReference>
<dbReference type="AlphaFoldDB" id="A0A1H3HBW7"/>
<dbReference type="STRING" id="44576.SAMN05421881_101926"/>
<dbReference type="EMBL" id="FNOY01000019">
    <property type="protein sequence ID" value="SDY12981.1"/>
    <property type="molecule type" value="Genomic_DNA"/>
</dbReference>
<evidence type="ECO:0000313" key="2">
    <source>
        <dbReference type="Proteomes" id="UP000198640"/>
    </source>
</evidence>
<reference evidence="1 2" key="1">
    <citation type="submission" date="2016-10" db="EMBL/GenBank/DDBJ databases">
        <authorList>
            <person name="de Groot N.N."/>
        </authorList>
    </citation>
    <scope>NUCLEOTIDE SEQUENCE [LARGE SCALE GENOMIC DNA]</scope>
    <source>
        <strain evidence="1 2">Nm1</strain>
    </source>
</reference>
<evidence type="ECO:0000313" key="1">
    <source>
        <dbReference type="EMBL" id="SDY12981.1"/>
    </source>
</evidence>
<keyword evidence="2" id="KW-1185">Reference proteome</keyword>
<sequence length="215" mass="25224">MVFFMPCFRKIDRPGSVFRLWQGLVILLLAILLPFVTLASDKGYIEIESVNLKQSAEGYLIDVEAEIVLNKTLQEALEKGVELFFVTRFSVMKPRWFWWDEEVARSKERIGLSYHALTRQYRLIHHTQLQGFATLTDALHALGSQYDIPVEEHVSLRQGEEHVATLQIWLDVSRLSKPFQLEWFDSQDWNLSSRKKVWEIRFPPLSDEINEEIDD</sequence>
<proteinExistence type="predicted"/>